<geneLocation type="plasmid" evidence="1 2">
    <name>unnamed6</name>
</geneLocation>
<dbReference type="EMBL" id="CP040760">
    <property type="protein sequence ID" value="QDA35888.1"/>
    <property type="molecule type" value="Genomic_DNA"/>
</dbReference>
<name>A0A4Y5SSF3_9RHOB</name>
<evidence type="ECO:0000313" key="1">
    <source>
        <dbReference type="EMBL" id="QDA35888.1"/>
    </source>
</evidence>
<evidence type="ECO:0000313" key="2">
    <source>
        <dbReference type="Proteomes" id="UP000296374"/>
    </source>
</evidence>
<organism evidence="1 2">
    <name type="scientific">Paracoccus liaowanqingii</name>
    <dbReference type="NCBI Taxonomy" id="2560053"/>
    <lineage>
        <taxon>Bacteria</taxon>
        <taxon>Pseudomonadati</taxon>
        <taxon>Pseudomonadota</taxon>
        <taxon>Alphaproteobacteria</taxon>
        <taxon>Rhodobacterales</taxon>
        <taxon>Paracoccaceae</taxon>
        <taxon>Paracoccus</taxon>
    </lineage>
</organism>
<dbReference type="KEGG" id="plia:E4191_17210"/>
<gene>
    <name evidence="1" type="ORF">E4191_17210</name>
</gene>
<evidence type="ECO:0008006" key="3">
    <source>
        <dbReference type="Google" id="ProtNLM"/>
    </source>
</evidence>
<dbReference type="Proteomes" id="UP000296374">
    <property type="component" value="Plasmid unnamed6"/>
</dbReference>
<proteinExistence type="predicted"/>
<protein>
    <recommendedName>
        <fullName evidence="3">IS110 family transposase</fullName>
    </recommendedName>
</protein>
<dbReference type="AlphaFoldDB" id="A0A4Y5SSF3"/>
<accession>A0A4Y5SSF3</accession>
<reference evidence="2" key="1">
    <citation type="submission" date="2019-05" db="EMBL/GenBank/DDBJ databases">
        <title>Tamlana fucoidanivorans sp. nov., isolated from the surface of algae collected from Fujian province in China.</title>
        <authorList>
            <person name="Li J."/>
        </authorList>
    </citation>
    <scope>NUCLEOTIDE SEQUENCE [LARGE SCALE GENOMIC DNA]</scope>
    <source>
        <strain evidence="2">2251</strain>
        <plasmid evidence="2">unnamed6</plasmid>
    </source>
</reference>
<keyword evidence="1" id="KW-0614">Plasmid</keyword>
<sequence length="76" mass="8453">MRGRPAVDGGRRALRQVLYQAAFAAECHNPVLMPLAKRLRARGKPYKIVIIAIARRLFTIANAIVKTGETWRPQAG</sequence>